<evidence type="ECO:0000313" key="5">
    <source>
        <dbReference type="EMBL" id="KAF1985143.1"/>
    </source>
</evidence>
<dbReference type="EMBL" id="ML977164">
    <property type="protein sequence ID" value="KAF1985143.1"/>
    <property type="molecule type" value="Genomic_DNA"/>
</dbReference>
<evidence type="ECO:0000256" key="2">
    <source>
        <dbReference type="ARBA" id="ARBA00023043"/>
    </source>
</evidence>
<evidence type="ECO:0000256" key="4">
    <source>
        <dbReference type="SAM" id="Phobius"/>
    </source>
</evidence>
<feature type="non-terminal residue" evidence="5">
    <location>
        <position position="368"/>
    </location>
</feature>
<feature type="non-terminal residue" evidence="5">
    <location>
        <position position="1"/>
    </location>
</feature>
<dbReference type="PROSITE" id="PS50088">
    <property type="entry name" value="ANK_REPEAT"/>
    <property type="match status" value="1"/>
</dbReference>
<dbReference type="OrthoDB" id="4772757at2759"/>
<dbReference type="PANTHER" id="PTHR24198">
    <property type="entry name" value="ANKYRIN REPEAT AND PROTEIN KINASE DOMAIN-CONTAINING PROTEIN"/>
    <property type="match status" value="1"/>
</dbReference>
<gene>
    <name evidence="5" type="ORF">K402DRAFT_294433</name>
</gene>
<accession>A0A6G1GW12</accession>
<proteinExistence type="predicted"/>
<dbReference type="Proteomes" id="UP000800041">
    <property type="component" value="Unassembled WGS sequence"/>
</dbReference>
<dbReference type="Gene3D" id="1.25.40.20">
    <property type="entry name" value="Ankyrin repeat-containing domain"/>
    <property type="match status" value="1"/>
</dbReference>
<organism evidence="5 6">
    <name type="scientific">Aulographum hederae CBS 113979</name>
    <dbReference type="NCBI Taxonomy" id="1176131"/>
    <lineage>
        <taxon>Eukaryota</taxon>
        <taxon>Fungi</taxon>
        <taxon>Dikarya</taxon>
        <taxon>Ascomycota</taxon>
        <taxon>Pezizomycotina</taxon>
        <taxon>Dothideomycetes</taxon>
        <taxon>Pleosporomycetidae</taxon>
        <taxon>Aulographales</taxon>
        <taxon>Aulographaceae</taxon>
    </lineage>
</organism>
<dbReference type="SUPFAM" id="SSF48403">
    <property type="entry name" value="Ankyrin repeat"/>
    <property type="match status" value="1"/>
</dbReference>
<dbReference type="PROSITE" id="PS50297">
    <property type="entry name" value="ANK_REP_REGION"/>
    <property type="match status" value="1"/>
</dbReference>
<name>A0A6G1GW12_9PEZI</name>
<dbReference type="SMART" id="SM00248">
    <property type="entry name" value="ANK"/>
    <property type="match status" value="2"/>
</dbReference>
<protein>
    <submittedName>
        <fullName evidence="5">Ankyrin</fullName>
    </submittedName>
</protein>
<feature type="transmembrane region" description="Helical" evidence="4">
    <location>
        <begin position="323"/>
        <end position="341"/>
    </location>
</feature>
<dbReference type="InterPro" id="IPR036770">
    <property type="entry name" value="Ankyrin_rpt-contain_sf"/>
</dbReference>
<keyword evidence="4" id="KW-0472">Membrane</keyword>
<keyword evidence="4" id="KW-0812">Transmembrane</keyword>
<keyword evidence="6" id="KW-1185">Reference proteome</keyword>
<dbReference type="Pfam" id="PF00023">
    <property type="entry name" value="Ank"/>
    <property type="match status" value="1"/>
</dbReference>
<dbReference type="InterPro" id="IPR002110">
    <property type="entry name" value="Ankyrin_rpt"/>
</dbReference>
<keyword evidence="2 3" id="KW-0040">ANK repeat</keyword>
<evidence type="ECO:0000313" key="6">
    <source>
        <dbReference type="Proteomes" id="UP000800041"/>
    </source>
</evidence>
<dbReference type="AlphaFoldDB" id="A0A6G1GW12"/>
<keyword evidence="1" id="KW-0677">Repeat</keyword>
<evidence type="ECO:0000256" key="1">
    <source>
        <dbReference type="ARBA" id="ARBA00022737"/>
    </source>
</evidence>
<feature type="repeat" description="ANK" evidence="3">
    <location>
        <begin position="38"/>
        <end position="66"/>
    </location>
</feature>
<sequence length="368" mass="42659">LHKRIVDTFYRHILTRKESKVIHMLSVNPILSNLADEHGKTPLLAAVEAESRRVVAILLEHDADVNKFGIVGSEWRHSFSSPRAYQENILRTPLQQAAYLDIYPIVKLLMEQWQADDSLIAPDGQHALRLAAEGGHRDIVEYLPKRRGGGWRRWKRAHDKAIGRVARAMWDLGGVVKLLVWNLPRYLFYELPMTMWHSRDQVWRDLKNSIIETPKWLLRRIRKLPQGLWNSVKSVAKWVWDGCETVAKGIINIVKRFFSVLHTAFEAVVSFLRTATLDDIWHGLKDLVRAIFVTLPVKLWHWMGKIIRVSFDVMESMLGTAGWITWMIVVISVSSMVWVLTQIWSIPRGIGGLIGKAFREIWLWFDPK</sequence>
<evidence type="ECO:0000256" key="3">
    <source>
        <dbReference type="PROSITE-ProRule" id="PRU00023"/>
    </source>
</evidence>
<dbReference type="GO" id="GO:0005737">
    <property type="term" value="C:cytoplasm"/>
    <property type="evidence" value="ECO:0007669"/>
    <property type="project" value="TreeGrafter"/>
</dbReference>
<reference evidence="5" key="1">
    <citation type="journal article" date="2020" name="Stud. Mycol.">
        <title>101 Dothideomycetes genomes: a test case for predicting lifestyles and emergence of pathogens.</title>
        <authorList>
            <person name="Haridas S."/>
            <person name="Albert R."/>
            <person name="Binder M."/>
            <person name="Bloem J."/>
            <person name="Labutti K."/>
            <person name="Salamov A."/>
            <person name="Andreopoulos B."/>
            <person name="Baker S."/>
            <person name="Barry K."/>
            <person name="Bills G."/>
            <person name="Bluhm B."/>
            <person name="Cannon C."/>
            <person name="Castanera R."/>
            <person name="Culley D."/>
            <person name="Daum C."/>
            <person name="Ezra D."/>
            <person name="Gonzalez J."/>
            <person name="Henrissat B."/>
            <person name="Kuo A."/>
            <person name="Liang C."/>
            <person name="Lipzen A."/>
            <person name="Lutzoni F."/>
            <person name="Magnuson J."/>
            <person name="Mondo S."/>
            <person name="Nolan M."/>
            <person name="Ohm R."/>
            <person name="Pangilinan J."/>
            <person name="Park H.-J."/>
            <person name="Ramirez L."/>
            <person name="Alfaro M."/>
            <person name="Sun H."/>
            <person name="Tritt A."/>
            <person name="Yoshinaga Y."/>
            <person name="Zwiers L.-H."/>
            <person name="Turgeon B."/>
            <person name="Goodwin S."/>
            <person name="Spatafora J."/>
            <person name="Crous P."/>
            <person name="Grigoriev I."/>
        </authorList>
    </citation>
    <scope>NUCLEOTIDE SEQUENCE</scope>
    <source>
        <strain evidence="5">CBS 113979</strain>
    </source>
</reference>
<keyword evidence="4" id="KW-1133">Transmembrane helix</keyword>
<dbReference type="PANTHER" id="PTHR24198:SF188">
    <property type="entry name" value="ANKYRIN REPEAT DOMAIN 55"/>
    <property type="match status" value="1"/>
</dbReference>